<keyword evidence="3" id="KW-1185">Reference proteome</keyword>
<name>A0AAD3SSW9_NEPGR</name>
<proteinExistence type="predicted"/>
<reference evidence="2" key="1">
    <citation type="submission" date="2023-05" db="EMBL/GenBank/DDBJ databases">
        <title>Nepenthes gracilis genome sequencing.</title>
        <authorList>
            <person name="Fukushima K."/>
        </authorList>
    </citation>
    <scope>NUCLEOTIDE SEQUENCE</scope>
    <source>
        <strain evidence="2">SING2019-196</strain>
    </source>
</reference>
<dbReference type="Proteomes" id="UP001279734">
    <property type="component" value="Unassembled WGS sequence"/>
</dbReference>
<dbReference type="Pfam" id="PF02298">
    <property type="entry name" value="Cu_bind_like"/>
    <property type="match status" value="1"/>
</dbReference>
<feature type="domain" description="Phytocyanin" evidence="1">
    <location>
        <begin position="9"/>
        <end position="53"/>
    </location>
</feature>
<evidence type="ECO:0000313" key="2">
    <source>
        <dbReference type="EMBL" id="GMH16091.1"/>
    </source>
</evidence>
<gene>
    <name evidence="2" type="ORF">Nepgr_017932</name>
</gene>
<protein>
    <recommendedName>
        <fullName evidence="1">Phytocyanin domain-containing protein</fullName>
    </recommendedName>
</protein>
<dbReference type="EMBL" id="BSYO01000016">
    <property type="protein sequence ID" value="GMH16091.1"/>
    <property type="molecule type" value="Genomic_DNA"/>
</dbReference>
<accession>A0AAD3SSW9</accession>
<organism evidence="2 3">
    <name type="scientific">Nepenthes gracilis</name>
    <name type="common">Slender pitcher plant</name>
    <dbReference type="NCBI Taxonomy" id="150966"/>
    <lineage>
        <taxon>Eukaryota</taxon>
        <taxon>Viridiplantae</taxon>
        <taxon>Streptophyta</taxon>
        <taxon>Embryophyta</taxon>
        <taxon>Tracheophyta</taxon>
        <taxon>Spermatophyta</taxon>
        <taxon>Magnoliopsida</taxon>
        <taxon>eudicotyledons</taxon>
        <taxon>Gunneridae</taxon>
        <taxon>Pentapetalae</taxon>
        <taxon>Caryophyllales</taxon>
        <taxon>Nepenthaceae</taxon>
        <taxon>Nepenthes</taxon>
    </lineage>
</organism>
<evidence type="ECO:0000313" key="3">
    <source>
        <dbReference type="Proteomes" id="UP001279734"/>
    </source>
</evidence>
<sequence>MAIIVVLTVFNYDRALHNVMRVILNVYRDCIKDRLSHTELFNSSNDSLVLAKSPTASPFSSSPFWPVFKLIRNVR</sequence>
<dbReference type="AlphaFoldDB" id="A0AAD3SSW9"/>
<dbReference type="GO" id="GO:0009055">
    <property type="term" value="F:electron transfer activity"/>
    <property type="evidence" value="ECO:0007669"/>
    <property type="project" value="InterPro"/>
</dbReference>
<comment type="caution">
    <text evidence="2">The sequence shown here is derived from an EMBL/GenBank/DDBJ whole genome shotgun (WGS) entry which is preliminary data.</text>
</comment>
<evidence type="ECO:0000259" key="1">
    <source>
        <dbReference type="Pfam" id="PF02298"/>
    </source>
</evidence>
<dbReference type="InterPro" id="IPR003245">
    <property type="entry name" value="Phytocyanin_dom"/>
</dbReference>